<dbReference type="EMBL" id="ML734943">
    <property type="protein sequence ID" value="KAB8210155.1"/>
    <property type="molecule type" value="Genomic_DNA"/>
</dbReference>
<name>A0A5N6DYR1_ASPPA</name>
<dbReference type="Proteomes" id="UP000326532">
    <property type="component" value="Unassembled WGS sequence"/>
</dbReference>
<dbReference type="OMA" id="TSSAICW"/>
<dbReference type="AlphaFoldDB" id="A0A5N6DYR1"/>
<keyword evidence="3" id="KW-1185">Reference proteome</keyword>
<feature type="chain" id="PRO_5024872999" evidence="1">
    <location>
        <begin position="20"/>
        <end position="77"/>
    </location>
</feature>
<evidence type="ECO:0000256" key="1">
    <source>
        <dbReference type="SAM" id="SignalP"/>
    </source>
</evidence>
<gene>
    <name evidence="2" type="ORF">BDV34DRAFT_220752</name>
</gene>
<proteinExistence type="predicted"/>
<organism evidence="2 3">
    <name type="scientific">Aspergillus parasiticus</name>
    <dbReference type="NCBI Taxonomy" id="5067"/>
    <lineage>
        <taxon>Eukaryota</taxon>
        <taxon>Fungi</taxon>
        <taxon>Dikarya</taxon>
        <taxon>Ascomycota</taxon>
        <taxon>Pezizomycotina</taxon>
        <taxon>Eurotiomycetes</taxon>
        <taxon>Eurotiomycetidae</taxon>
        <taxon>Eurotiales</taxon>
        <taxon>Aspergillaceae</taxon>
        <taxon>Aspergillus</taxon>
        <taxon>Aspergillus subgen. Circumdati</taxon>
    </lineage>
</organism>
<dbReference type="VEuPathDB" id="FungiDB:BDV34DRAFT_220752"/>
<feature type="signal peptide" evidence="1">
    <location>
        <begin position="1"/>
        <end position="19"/>
    </location>
</feature>
<reference evidence="2 3" key="1">
    <citation type="submission" date="2019-04" db="EMBL/GenBank/DDBJ databases">
        <title>Fungal friends and foes A comparative genomics study of 23 Aspergillus species from section Flavi.</title>
        <authorList>
            <consortium name="DOE Joint Genome Institute"/>
            <person name="Kjaerbolling I."/>
            <person name="Vesth T.C."/>
            <person name="Frisvad J.C."/>
            <person name="Nybo J.L."/>
            <person name="Theobald S."/>
            <person name="Kildgaard S."/>
            <person name="Petersen T.I."/>
            <person name="Kuo A."/>
            <person name="Sato A."/>
            <person name="Lyhne E.K."/>
            <person name="Kogle M.E."/>
            <person name="Wiebenga A."/>
            <person name="Kun R.S."/>
            <person name="Lubbers R.J."/>
            <person name="Makela M.R."/>
            <person name="Barry K."/>
            <person name="Chovatia M."/>
            <person name="Clum A."/>
            <person name="Daum C."/>
            <person name="Haridas S."/>
            <person name="He G."/>
            <person name="LaButti K."/>
            <person name="Lipzen A."/>
            <person name="Mondo S."/>
            <person name="Pangilinan J."/>
            <person name="Riley R."/>
            <person name="Salamov A."/>
            <person name="Simmons B.A."/>
            <person name="Magnuson J.K."/>
            <person name="Henrissat B."/>
            <person name="Mortensen U.H."/>
            <person name="Larsen T.O."/>
            <person name="De vries R.P."/>
            <person name="Grigoriev I.V."/>
            <person name="Machida M."/>
            <person name="Baker S.E."/>
            <person name="Andersen M.R."/>
        </authorList>
    </citation>
    <scope>NUCLEOTIDE SEQUENCE [LARGE SCALE GENOMIC DNA]</scope>
    <source>
        <strain evidence="2 3">CBS 117618</strain>
    </source>
</reference>
<keyword evidence="1" id="KW-0732">Signal</keyword>
<evidence type="ECO:0000313" key="3">
    <source>
        <dbReference type="Proteomes" id="UP000326532"/>
    </source>
</evidence>
<evidence type="ECO:0000313" key="2">
    <source>
        <dbReference type="EMBL" id="KAB8210155.1"/>
    </source>
</evidence>
<sequence>MKISAVLAAATTILSGVSASPLFSEADTSSAICWKACFHERSHCPSEWHAKKLGRCWTCCKERQVVAYDYEMFEWEE</sequence>
<accession>A0A5N6DYR1</accession>
<protein>
    <submittedName>
        <fullName evidence="2">Uncharacterized protein</fullName>
    </submittedName>
</protein>